<accession>A0ACA9KIZ6</accession>
<organism evidence="1 2">
    <name type="scientific">Cetraspora pellucida</name>
    <dbReference type="NCBI Taxonomy" id="1433469"/>
    <lineage>
        <taxon>Eukaryota</taxon>
        <taxon>Fungi</taxon>
        <taxon>Fungi incertae sedis</taxon>
        <taxon>Mucoromycota</taxon>
        <taxon>Glomeromycotina</taxon>
        <taxon>Glomeromycetes</taxon>
        <taxon>Diversisporales</taxon>
        <taxon>Gigasporaceae</taxon>
        <taxon>Cetraspora</taxon>
    </lineage>
</organism>
<feature type="non-terminal residue" evidence="1">
    <location>
        <position position="1"/>
    </location>
</feature>
<evidence type="ECO:0000313" key="2">
    <source>
        <dbReference type="Proteomes" id="UP000789366"/>
    </source>
</evidence>
<gene>
    <name evidence="1" type="ORF">SPELUC_LOCUS1920</name>
</gene>
<name>A0ACA9KIZ6_9GLOM</name>
<dbReference type="Proteomes" id="UP000789366">
    <property type="component" value="Unassembled WGS sequence"/>
</dbReference>
<sequence length="158" mass="18247">MIDVRFPLRKGWALKGNQKLGNRGSGTRIKKSIKSRLEHFFISGNKRIQDRMNAQAMHDELLKYAGTGDIEEKDIPQVSTIQNWLNNNLNDLDNNLDDNLDNNLDYNLNDNLDSNINSNTEENINNYLDNIYENNNKDELNNSLDDININNKNLKLVI</sequence>
<comment type="caution">
    <text evidence="1">The sequence shown here is derived from an EMBL/GenBank/DDBJ whole genome shotgun (WGS) entry which is preliminary data.</text>
</comment>
<evidence type="ECO:0000313" key="1">
    <source>
        <dbReference type="EMBL" id="CAG8476221.1"/>
    </source>
</evidence>
<protein>
    <submittedName>
        <fullName evidence="1">2837_t:CDS:1</fullName>
    </submittedName>
</protein>
<keyword evidence="2" id="KW-1185">Reference proteome</keyword>
<proteinExistence type="predicted"/>
<dbReference type="EMBL" id="CAJVPW010001133">
    <property type="protein sequence ID" value="CAG8476221.1"/>
    <property type="molecule type" value="Genomic_DNA"/>
</dbReference>
<reference evidence="1" key="1">
    <citation type="submission" date="2021-06" db="EMBL/GenBank/DDBJ databases">
        <authorList>
            <person name="Kallberg Y."/>
            <person name="Tangrot J."/>
            <person name="Rosling A."/>
        </authorList>
    </citation>
    <scope>NUCLEOTIDE SEQUENCE</scope>
    <source>
        <strain evidence="1">28 12/20/2015</strain>
    </source>
</reference>